<evidence type="ECO:0000256" key="7">
    <source>
        <dbReference type="ARBA" id="ARBA00022989"/>
    </source>
</evidence>
<evidence type="ECO:0000256" key="4">
    <source>
        <dbReference type="ARBA" id="ARBA00022679"/>
    </source>
</evidence>
<keyword evidence="9 12" id="KW-0472">Membrane</keyword>
<evidence type="ECO:0000256" key="11">
    <source>
        <dbReference type="ARBA" id="ARBA00023180"/>
    </source>
</evidence>
<dbReference type="PANTHER" id="PTHR11987">
    <property type="entry name" value="ALPHA-2,8-SIALYLTRANSFERASE"/>
    <property type="match status" value="1"/>
</dbReference>
<accession>A0ABM0MCN1</accession>
<evidence type="ECO:0000256" key="9">
    <source>
        <dbReference type="ARBA" id="ARBA00023136"/>
    </source>
</evidence>
<evidence type="ECO:0000256" key="6">
    <source>
        <dbReference type="ARBA" id="ARBA00022968"/>
    </source>
</evidence>
<gene>
    <name evidence="14" type="primary">LOC102808566</name>
</gene>
<proteinExistence type="inferred from homology"/>
<dbReference type="InterPro" id="IPR001675">
    <property type="entry name" value="Glyco_trans_29"/>
</dbReference>
<evidence type="ECO:0000313" key="13">
    <source>
        <dbReference type="Proteomes" id="UP000694865"/>
    </source>
</evidence>
<keyword evidence="8" id="KW-0333">Golgi apparatus</keyword>
<dbReference type="Pfam" id="PF00777">
    <property type="entry name" value="Glyco_transf_29"/>
    <property type="match status" value="1"/>
</dbReference>
<evidence type="ECO:0000256" key="1">
    <source>
        <dbReference type="ARBA" id="ARBA00004323"/>
    </source>
</evidence>
<keyword evidence="3" id="KW-0328">Glycosyltransferase</keyword>
<feature type="transmembrane region" description="Helical" evidence="12">
    <location>
        <begin position="12"/>
        <end position="36"/>
    </location>
</feature>
<comment type="subcellular location">
    <subcellularLocation>
        <location evidence="1">Golgi apparatus membrane</location>
        <topology evidence="1">Single-pass type II membrane protein</topology>
    </subcellularLocation>
</comment>
<organism evidence="13 14">
    <name type="scientific">Saccoglossus kowalevskii</name>
    <name type="common">Acorn worm</name>
    <dbReference type="NCBI Taxonomy" id="10224"/>
    <lineage>
        <taxon>Eukaryota</taxon>
        <taxon>Metazoa</taxon>
        <taxon>Hemichordata</taxon>
        <taxon>Enteropneusta</taxon>
        <taxon>Harrimaniidae</taxon>
        <taxon>Saccoglossus</taxon>
    </lineage>
</organism>
<reference evidence="14" key="1">
    <citation type="submission" date="2025-08" db="UniProtKB">
        <authorList>
            <consortium name="RefSeq"/>
        </authorList>
    </citation>
    <scope>IDENTIFICATION</scope>
    <source>
        <tissue evidence="14">Testes</tissue>
    </source>
</reference>
<keyword evidence="13" id="KW-1185">Reference proteome</keyword>
<dbReference type="InterPro" id="IPR050943">
    <property type="entry name" value="Glycosyltr_29_Sialyltrsf"/>
</dbReference>
<evidence type="ECO:0000256" key="2">
    <source>
        <dbReference type="ARBA" id="ARBA00006003"/>
    </source>
</evidence>
<evidence type="ECO:0000256" key="3">
    <source>
        <dbReference type="ARBA" id="ARBA00022676"/>
    </source>
</evidence>
<evidence type="ECO:0000256" key="10">
    <source>
        <dbReference type="ARBA" id="ARBA00023157"/>
    </source>
</evidence>
<keyword evidence="10" id="KW-1015">Disulfide bond</keyword>
<dbReference type="InterPro" id="IPR012163">
    <property type="entry name" value="Sialyl_trans"/>
</dbReference>
<dbReference type="RefSeq" id="XP_006817772.1">
    <property type="nucleotide sequence ID" value="XM_006817709.1"/>
</dbReference>
<evidence type="ECO:0000256" key="5">
    <source>
        <dbReference type="ARBA" id="ARBA00022692"/>
    </source>
</evidence>
<comment type="similarity">
    <text evidence="2">Belongs to the glycosyltransferase 29 family.</text>
</comment>
<keyword evidence="6" id="KW-0735">Signal-anchor</keyword>
<dbReference type="GeneID" id="102808566"/>
<keyword evidence="11" id="KW-0325">Glycoprotein</keyword>
<evidence type="ECO:0000313" key="14">
    <source>
        <dbReference type="RefSeq" id="XP_006817772.1"/>
    </source>
</evidence>
<name>A0ABM0MCN1_SACKO</name>
<evidence type="ECO:0000256" key="12">
    <source>
        <dbReference type="SAM" id="Phobius"/>
    </source>
</evidence>
<evidence type="ECO:0000256" key="8">
    <source>
        <dbReference type="ARBA" id="ARBA00023034"/>
    </source>
</evidence>
<dbReference type="PIRSF" id="PIRSF005557">
    <property type="entry name" value="Sialyl_trans"/>
    <property type="match status" value="1"/>
</dbReference>
<dbReference type="Proteomes" id="UP000694865">
    <property type="component" value="Unplaced"/>
</dbReference>
<dbReference type="PANTHER" id="PTHR11987:SF53">
    <property type="entry name" value="ALPHA-2,8-SIALYLTRANSFERASE 8F-LIKE"/>
    <property type="match status" value="1"/>
</dbReference>
<sequence length="415" mass="47947">MLRYVRRSSCLMLLLRLACVLMIFAFLVMVYTSMYLSAFPISVEELEYIDETECQRQQNQVEETHVHAPIVNTNHTNIPVFKDDTEKLVHVVMKTNKTFVIEDNKPDTQNLNKPEKKNNRKLTKRERQLINNLKTQVEKLKHCHVTESDRELIKRKLNTFMEQTPSVLTQKNTHVRANLNEPQKFIEAGMWQLLPETSPLVNQRFSTCAIIGNGGILKGSKCGNEIDRHSFVIRSNLPPIAEFTVDAGRKTNLTSLCPTSKTLAAQKSGTFDKPKFLSNAKSYQGYILWIQSSNEHPQRMPFTVTEFLQKETPLQVLLSNPEYSRKFQDYWKNTGKVFSTEMTLISMGLSMCDQVDLYGFWPYNIDNLDNVIPREYFENSPLKRSKTHDYTGEFVRLLDMQCKGLLKLQLGKCTA</sequence>
<keyword evidence="5 12" id="KW-0812">Transmembrane</keyword>
<dbReference type="CDD" id="cd23963">
    <property type="entry name" value="GT29_ST8SIA"/>
    <property type="match status" value="1"/>
</dbReference>
<keyword evidence="7 12" id="KW-1133">Transmembrane helix</keyword>
<keyword evidence="4" id="KW-0808">Transferase</keyword>
<dbReference type="InterPro" id="IPR038578">
    <property type="entry name" value="GT29-like_sf"/>
</dbReference>
<protein>
    <submittedName>
        <fullName evidence="14">Sia-alpha-2,3-Gal-beta-1,4-GlcNAc-R:alpha 2,8-sialyltransferase-like</fullName>
    </submittedName>
</protein>
<dbReference type="Gene3D" id="3.90.1480.20">
    <property type="entry name" value="Glycosyl transferase family 29"/>
    <property type="match status" value="1"/>
</dbReference>